<feature type="signal peptide" evidence="2">
    <location>
        <begin position="1"/>
        <end position="19"/>
    </location>
</feature>
<accession>A0A9W8DNY1</accession>
<gene>
    <name evidence="3" type="ORF">H4219_005627</name>
</gene>
<dbReference type="AlphaFoldDB" id="A0A9W8DNY1"/>
<evidence type="ECO:0000313" key="3">
    <source>
        <dbReference type="EMBL" id="KAJ1912387.1"/>
    </source>
</evidence>
<dbReference type="EMBL" id="JANBPU010000350">
    <property type="protein sequence ID" value="KAJ1912387.1"/>
    <property type="molecule type" value="Genomic_DNA"/>
</dbReference>
<sequence length="239" mass="25901">MRLTTFFIAALNLSVATLSMPIDNTDSATNNNTVDNTSTLNTGVADDTDKVGTDSNEAIDIADYTEGLDDTKGLQELMSLFSQEEYDFFTPSFGDVDVDIQDVIESALPEGKKILEDVLGDFDLDIVMGPDAEVQINKPIAEKQNWFQKIIGDLFASLSDSINIKIKDKVKENGKGLLPKIIGNIIADINLYPTVALGQKEHSEAESNVEPVDEPDGELDAQPETDSEVSPDAEPDNGS</sequence>
<organism evidence="3 4">
    <name type="scientific">Mycoemilia scoparia</name>
    <dbReference type="NCBI Taxonomy" id="417184"/>
    <lineage>
        <taxon>Eukaryota</taxon>
        <taxon>Fungi</taxon>
        <taxon>Fungi incertae sedis</taxon>
        <taxon>Zoopagomycota</taxon>
        <taxon>Kickxellomycotina</taxon>
        <taxon>Kickxellomycetes</taxon>
        <taxon>Kickxellales</taxon>
        <taxon>Kickxellaceae</taxon>
        <taxon>Mycoemilia</taxon>
    </lineage>
</organism>
<keyword evidence="4" id="KW-1185">Reference proteome</keyword>
<comment type="caution">
    <text evidence="3">The sequence shown here is derived from an EMBL/GenBank/DDBJ whole genome shotgun (WGS) entry which is preliminary data.</text>
</comment>
<name>A0A9W8DNY1_9FUNG</name>
<keyword evidence="2" id="KW-0732">Signal</keyword>
<evidence type="ECO:0000256" key="2">
    <source>
        <dbReference type="SAM" id="SignalP"/>
    </source>
</evidence>
<feature type="chain" id="PRO_5040769199" evidence="2">
    <location>
        <begin position="20"/>
        <end position="239"/>
    </location>
</feature>
<feature type="compositionally biased region" description="Acidic residues" evidence="1">
    <location>
        <begin position="211"/>
        <end position="239"/>
    </location>
</feature>
<feature type="region of interest" description="Disordered" evidence="1">
    <location>
        <begin position="201"/>
        <end position="239"/>
    </location>
</feature>
<protein>
    <submittedName>
        <fullName evidence="3">Uncharacterized protein</fullName>
    </submittedName>
</protein>
<dbReference type="Proteomes" id="UP001150538">
    <property type="component" value="Unassembled WGS sequence"/>
</dbReference>
<proteinExistence type="predicted"/>
<evidence type="ECO:0000313" key="4">
    <source>
        <dbReference type="Proteomes" id="UP001150538"/>
    </source>
</evidence>
<reference evidence="3" key="1">
    <citation type="submission" date="2022-07" db="EMBL/GenBank/DDBJ databases">
        <title>Phylogenomic reconstructions and comparative analyses of Kickxellomycotina fungi.</title>
        <authorList>
            <person name="Reynolds N.K."/>
            <person name="Stajich J.E."/>
            <person name="Barry K."/>
            <person name="Grigoriev I.V."/>
            <person name="Crous P."/>
            <person name="Smith M.E."/>
        </authorList>
    </citation>
    <scope>NUCLEOTIDE SEQUENCE</scope>
    <source>
        <strain evidence="3">NBRC 100468</strain>
    </source>
</reference>
<evidence type="ECO:0000256" key="1">
    <source>
        <dbReference type="SAM" id="MobiDB-lite"/>
    </source>
</evidence>